<reference evidence="1 2" key="1">
    <citation type="submission" date="2016-10" db="EMBL/GenBank/DDBJ databases">
        <authorList>
            <person name="de Groot N.N."/>
        </authorList>
    </citation>
    <scope>NUCLEOTIDE SEQUENCE [LARGE SCALE GENOMIC DNA]</scope>
    <source>
        <strain evidence="1 2">CGMCC 1.8925</strain>
    </source>
</reference>
<sequence>MIKAPPLDDLVNTALAALVCTLALTACERAPAQASAPFLTCNSDRSGCASSTLEITP</sequence>
<dbReference type="EMBL" id="FMVT01000001">
    <property type="protein sequence ID" value="SCX89094.1"/>
    <property type="molecule type" value="Genomic_DNA"/>
</dbReference>
<protein>
    <recommendedName>
        <fullName evidence="3">Lipoprotein</fullName>
    </recommendedName>
</protein>
<dbReference type="RefSeq" id="WP_175453187.1">
    <property type="nucleotide sequence ID" value="NZ_FMVT01000001.1"/>
</dbReference>
<dbReference type="STRING" id="336292.SAMN05660710_00132"/>
<organism evidence="1 2">
    <name type="scientific">Paracoccus tibetensis</name>
    <dbReference type="NCBI Taxonomy" id="336292"/>
    <lineage>
        <taxon>Bacteria</taxon>
        <taxon>Pseudomonadati</taxon>
        <taxon>Pseudomonadota</taxon>
        <taxon>Alphaproteobacteria</taxon>
        <taxon>Rhodobacterales</taxon>
        <taxon>Paracoccaceae</taxon>
        <taxon>Paracoccus</taxon>
    </lineage>
</organism>
<dbReference type="AlphaFoldDB" id="A0A1G5BGA5"/>
<dbReference type="Proteomes" id="UP000199502">
    <property type="component" value="Unassembled WGS sequence"/>
</dbReference>
<evidence type="ECO:0000313" key="1">
    <source>
        <dbReference type="EMBL" id="SCX89094.1"/>
    </source>
</evidence>
<accession>A0A1G5BGA5</accession>
<evidence type="ECO:0008006" key="3">
    <source>
        <dbReference type="Google" id="ProtNLM"/>
    </source>
</evidence>
<keyword evidence="2" id="KW-1185">Reference proteome</keyword>
<proteinExistence type="predicted"/>
<evidence type="ECO:0000313" key="2">
    <source>
        <dbReference type="Proteomes" id="UP000199502"/>
    </source>
</evidence>
<dbReference type="PROSITE" id="PS51257">
    <property type="entry name" value="PROKAR_LIPOPROTEIN"/>
    <property type="match status" value="1"/>
</dbReference>
<name>A0A1G5BGA5_9RHOB</name>
<gene>
    <name evidence="1" type="ORF">SAMN05660710_00132</name>
</gene>